<feature type="compositionally biased region" description="Basic and acidic residues" evidence="2">
    <location>
        <begin position="229"/>
        <end position="238"/>
    </location>
</feature>
<feature type="compositionally biased region" description="Polar residues" evidence="2">
    <location>
        <begin position="255"/>
        <end position="271"/>
    </location>
</feature>
<protein>
    <recommendedName>
        <fullName evidence="5">DUF4355 domain-containing protein</fullName>
    </recommendedName>
</protein>
<reference evidence="3 4" key="1">
    <citation type="journal article" date="2009" name="Int. J. Syst. Evol. Microbiol.">
        <title>Paenibacillus contaminans sp. nov., isolated from a contaminated laboratory plate.</title>
        <authorList>
            <person name="Chou J.H."/>
            <person name="Lee J.H."/>
            <person name="Lin M.C."/>
            <person name="Chang P.S."/>
            <person name="Arun A.B."/>
            <person name="Young C.C."/>
            <person name="Chen W.M."/>
        </authorList>
    </citation>
    <scope>NUCLEOTIDE SEQUENCE [LARGE SCALE GENOMIC DNA]</scope>
    <source>
        <strain evidence="3 4">CKOBP-6</strain>
    </source>
</reference>
<evidence type="ECO:0000313" key="4">
    <source>
        <dbReference type="Proteomes" id="UP000250369"/>
    </source>
</evidence>
<dbReference type="RefSeq" id="WP_113029615.1">
    <property type="nucleotide sequence ID" value="NZ_QMFB01000002.1"/>
</dbReference>
<feature type="compositionally biased region" description="Basic and acidic residues" evidence="2">
    <location>
        <begin position="32"/>
        <end position="42"/>
    </location>
</feature>
<dbReference type="EMBL" id="QMFB01000002">
    <property type="protein sequence ID" value="RAV22209.1"/>
    <property type="molecule type" value="Genomic_DNA"/>
</dbReference>
<comment type="caution">
    <text evidence="3">The sequence shown here is derived from an EMBL/GenBank/DDBJ whole genome shotgun (WGS) entry which is preliminary data.</text>
</comment>
<evidence type="ECO:0000256" key="1">
    <source>
        <dbReference type="SAM" id="Coils"/>
    </source>
</evidence>
<evidence type="ECO:0008006" key="5">
    <source>
        <dbReference type="Google" id="ProtNLM"/>
    </source>
</evidence>
<dbReference type="OrthoDB" id="9925973at2"/>
<feature type="compositionally biased region" description="Basic and acidic residues" evidence="2">
    <location>
        <begin position="78"/>
        <end position="121"/>
    </location>
</feature>
<feature type="compositionally biased region" description="Acidic residues" evidence="2">
    <location>
        <begin position="44"/>
        <end position="65"/>
    </location>
</feature>
<keyword evidence="4" id="KW-1185">Reference proteome</keyword>
<organism evidence="3 4">
    <name type="scientific">Paenibacillus contaminans</name>
    <dbReference type="NCBI Taxonomy" id="450362"/>
    <lineage>
        <taxon>Bacteria</taxon>
        <taxon>Bacillati</taxon>
        <taxon>Bacillota</taxon>
        <taxon>Bacilli</taxon>
        <taxon>Bacillales</taxon>
        <taxon>Paenibacillaceae</taxon>
        <taxon>Paenibacillus</taxon>
    </lineage>
</organism>
<evidence type="ECO:0000313" key="3">
    <source>
        <dbReference type="EMBL" id="RAV22209.1"/>
    </source>
</evidence>
<feature type="coiled-coil region" evidence="1">
    <location>
        <begin position="164"/>
        <end position="191"/>
    </location>
</feature>
<dbReference type="AlphaFoldDB" id="A0A329MQJ5"/>
<name>A0A329MQJ5_9BACL</name>
<feature type="region of interest" description="Disordered" evidence="2">
    <location>
        <begin position="228"/>
        <end position="272"/>
    </location>
</feature>
<feature type="region of interest" description="Disordered" evidence="2">
    <location>
        <begin position="15"/>
        <end position="121"/>
    </location>
</feature>
<sequence>MKQPINMNLQLFAGETSVEMGGVTFEIDPSELQDRPEPRMGDDGSIEIDEEREGDEDERFDEDEEELHRESGSYQLSGEEHEDRRREEEVKPEKDNSAAKAAIAERKKWQAKLEEEKKKSAATEKLMKLVGVTSLDDLQAKLDAVQAQRIAQESGITPQQAQVQVQQQRELEEMRRDIRNQKFEAEATRLKTDPFFADIDHYREEYQEIAERTGQSLEDVYWAKRGRERMKEREREIEQTLQANRSKKQAAKVDTSVSGGTKQKPKSTLTPDQMAIAKLAGMKPEEYAKYIKK</sequence>
<evidence type="ECO:0000256" key="2">
    <source>
        <dbReference type="SAM" id="MobiDB-lite"/>
    </source>
</evidence>
<proteinExistence type="predicted"/>
<gene>
    <name evidence="3" type="ORF">DQG23_04455</name>
</gene>
<dbReference type="Proteomes" id="UP000250369">
    <property type="component" value="Unassembled WGS sequence"/>
</dbReference>
<keyword evidence="1" id="KW-0175">Coiled coil</keyword>
<accession>A0A329MQJ5</accession>